<dbReference type="Gene3D" id="3.60.21.70">
    <property type="entry name" value="PhoD-like phosphatase"/>
    <property type="match status" value="1"/>
</dbReference>
<protein>
    <submittedName>
        <fullName evidence="3">Alkaline phosphatase D family protein</fullName>
    </submittedName>
</protein>
<dbReference type="PROSITE" id="PS51318">
    <property type="entry name" value="TAT"/>
    <property type="match status" value="1"/>
</dbReference>
<keyword evidence="4" id="KW-1185">Reference proteome</keyword>
<dbReference type="PANTHER" id="PTHR43606">
    <property type="entry name" value="PHOSPHATASE, PUTATIVE (AFU_ORTHOLOGUE AFUA_6G08710)-RELATED"/>
    <property type="match status" value="1"/>
</dbReference>
<dbReference type="InterPro" id="IPR006311">
    <property type="entry name" value="TAT_signal"/>
</dbReference>
<sequence length="687" mass="76765">MTLNRREFVQLAAAMGASLAWSGRVHASRTNWRENRQYYPEGVASGDPDSNSVILWTRRPYQSEGRKVLIVEVAEDEAFRRVVATAPAPVSSASDWTTRVLVGKLKPAHVYWYRFTDSEGNGSRVGRTKTAPNANDARPVNFAFVSCQDVNESKLNGYRRMIFEDERAQPRDQLDFVLHLGDFIYEVVQYPGEGKPRFDRKLYEVARIPDSLKVRTYHLPTTLEGYRAVWKGFLADPDLQDARARWPFVCTWDNHEFSWQGWQSILKAPSIEQPAQTIKVAANQAWFENIPARVKAPSGSFEEFGSVPVKNVKIEKFADDGLGLEPNNIAAINSLIIYRALRYGRHLDLLLTDERSYRGPNPFEESSTDKLADWADYGMFPDDLLQALDGGRAYNGGNPPVELEFNGTKVPNPNKDKPPQTILGGTQKAWFKDRLRNSGATWKIWGSSQCTLEQRADPENFPAGLTKQKWPAGRFANVQGGDFGSAWVERGEIYDLVRDAKITGFAIVSGDLHSFWAGYASAQLPPGKFEPIGLSFTGGSMSSVGGGEANEYVIKKDDKFRPLYLADKPGAARPESTYNMMLRHGVRPCFEYGKSFDRAKALALSNPDVAPHLKFVDIGGHGYATVRVDGQEMRTEFVCIPRPIARAATPDGGPLRYRIVHTAKLWRPGEQPQLVQQVLEGDPGLGL</sequence>
<dbReference type="InterPro" id="IPR018946">
    <property type="entry name" value="PhoD-like_MPP"/>
</dbReference>
<dbReference type="Proteomes" id="UP001165342">
    <property type="component" value="Unassembled WGS sequence"/>
</dbReference>
<evidence type="ECO:0000259" key="2">
    <source>
        <dbReference type="Pfam" id="PF16655"/>
    </source>
</evidence>
<evidence type="ECO:0000313" key="4">
    <source>
        <dbReference type="Proteomes" id="UP001165342"/>
    </source>
</evidence>
<dbReference type="InterPro" id="IPR038607">
    <property type="entry name" value="PhoD-like_sf"/>
</dbReference>
<dbReference type="PANTHER" id="PTHR43606:SF2">
    <property type="entry name" value="ALKALINE PHOSPHATASE FAMILY PROTEIN (AFU_ORTHOLOGUE AFUA_5G03860)"/>
    <property type="match status" value="1"/>
</dbReference>
<dbReference type="SUPFAM" id="SSF56300">
    <property type="entry name" value="Metallo-dependent phosphatases"/>
    <property type="match status" value="1"/>
</dbReference>
<dbReference type="EMBL" id="JAMGBE010000001">
    <property type="protein sequence ID" value="MCL6728766.1"/>
    <property type="molecule type" value="Genomic_DNA"/>
</dbReference>
<feature type="domain" description="PhoD-like phosphatase metallophosphatase" evidence="1">
    <location>
        <begin position="142"/>
        <end position="561"/>
    </location>
</feature>
<evidence type="ECO:0000313" key="3">
    <source>
        <dbReference type="EMBL" id="MCL6728766.1"/>
    </source>
</evidence>
<dbReference type="Gene3D" id="2.60.40.380">
    <property type="entry name" value="Purple acid phosphatase-like, N-terminal"/>
    <property type="match status" value="1"/>
</dbReference>
<accession>A0ABT0RZE3</accession>
<dbReference type="InterPro" id="IPR029052">
    <property type="entry name" value="Metallo-depent_PP-like"/>
</dbReference>
<feature type="domain" description="Phospholipase D N-terminal" evidence="2">
    <location>
        <begin position="42"/>
        <end position="130"/>
    </location>
</feature>
<dbReference type="InterPro" id="IPR052900">
    <property type="entry name" value="Phospholipid_Metab_Enz"/>
</dbReference>
<dbReference type="Pfam" id="PF16655">
    <property type="entry name" value="PhoD_N"/>
    <property type="match status" value="1"/>
</dbReference>
<comment type="caution">
    <text evidence="3">The sequence shown here is derived from an EMBL/GenBank/DDBJ whole genome shotgun (WGS) entry which is preliminary data.</text>
</comment>
<organism evidence="3 4">
    <name type="scientific">Sphingomonas hankyongi</name>
    <dbReference type="NCBI Taxonomy" id="2908209"/>
    <lineage>
        <taxon>Bacteria</taxon>
        <taxon>Pseudomonadati</taxon>
        <taxon>Pseudomonadota</taxon>
        <taxon>Alphaproteobacteria</taxon>
        <taxon>Sphingomonadales</taxon>
        <taxon>Sphingomonadaceae</taxon>
        <taxon>Sphingomonas</taxon>
    </lineage>
</organism>
<gene>
    <name evidence="3" type="ORF">LZ538_01695</name>
</gene>
<dbReference type="InterPro" id="IPR032093">
    <property type="entry name" value="PhoD_N"/>
</dbReference>
<evidence type="ECO:0000259" key="1">
    <source>
        <dbReference type="Pfam" id="PF09423"/>
    </source>
</evidence>
<dbReference type="Pfam" id="PF09423">
    <property type="entry name" value="PhoD"/>
    <property type="match status" value="1"/>
</dbReference>
<reference evidence="3" key="1">
    <citation type="submission" date="2022-05" db="EMBL/GenBank/DDBJ databases">
        <authorList>
            <person name="Jo J.-H."/>
            <person name="Im W.-T."/>
        </authorList>
    </citation>
    <scope>NUCLEOTIDE SEQUENCE</scope>
    <source>
        <strain evidence="3">SE220</strain>
    </source>
</reference>
<name>A0ABT0RZE3_9SPHN</name>
<proteinExistence type="predicted"/>
<dbReference type="RefSeq" id="WP_249830269.1">
    <property type="nucleotide sequence ID" value="NZ_JAMGBE010000001.1"/>
</dbReference>